<dbReference type="EMBL" id="JXNZ01000044">
    <property type="protein sequence ID" value="KIQ60141.1"/>
    <property type="molecule type" value="Genomic_DNA"/>
</dbReference>
<gene>
    <name evidence="1" type="ORF">RL74_07080</name>
</gene>
<proteinExistence type="predicted"/>
<comment type="caution">
    <text evidence="1">The sequence shown here is derived from an EMBL/GenBank/DDBJ whole genome shotgun (WGS) entry which is preliminary data.</text>
</comment>
<evidence type="ECO:0000313" key="2">
    <source>
        <dbReference type="Proteomes" id="UP000032101"/>
    </source>
</evidence>
<dbReference type="Proteomes" id="UP000032101">
    <property type="component" value="Unassembled WGS sequence"/>
</dbReference>
<protein>
    <submittedName>
        <fullName evidence="1">Uncharacterized protein</fullName>
    </submittedName>
</protein>
<reference evidence="1 2" key="1">
    <citation type="submission" date="2015-01" db="EMBL/GenBank/DDBJ databases">
        <title>Draft Genome Sequence of the Biocontrol and Plant Growth-Promoting Rhizobacteria (PGPR) Pseudomonas fluorescens UM270.</title>
        <authorList>
            <person name="Hernandez-Salmeron J.E."/>
            <person name="Santoyo G."/>
            <person name="Moreno-Hagelsieb G."/>
            <person name="Hernandez-Leon R."/>
        </authorList>
    </citation>
    <scope>NUCLEOTIDE SEQUENCE [LARGE SCALE GENOMIC DNA]</scope>
    <source>
        <strain evidence="1 2">UM270</strain>
    </source>
</reference>
<accession>A0A0D0NM00</accession>
<dbReference type="OrthoDB" id="6982863at2"/>
<name>A0A0D0NM00_PSEFL</name>
<dbReference type="PATRIC" id="fig|294.124.peg.1452"/>
<dbReference type="AlphaFoldDB" id="A0A0D0NM00"/>
<evidence type="ECO:0000313" key="1">
    <source>
        <dbReference type="EMBL" id="KIQ60141.1"/>
    </source>
</evidence>
<organism evidence="1 2">
    <name type="scientific">Pseudomonas fluorescens</name>
    <dbReference type="NCBI Taxonomy" id="294"/>
    <lineage>
        <taxon>Bacteria</taxon>
        <taxon>Pseudomonadati</taxon>
        <taxon>Pseudomonadota</taxon>
        <taxon>Gammaproteobacteria</taxon>
        <taxon>Pseudomonadales</taxon>
        <taxon>Pseudomonadaceae</taxon>
        <taxon>Pseudomonas</taxon>
    </lineage>
</organism>
<sequence length="75" mass="8828">MSRGALVLHRRMRTLEQGALHCREVELHLAEDGRHVVLSRYVERFSQDHAGWCAVHQHRVALVDMVRWMVENGER</sequence>
<dbReference type="RefSeq" id="WP_042729102.1">
    <property type="nucleotide sequence ID" value="NZ_JXNZ01000044.1"/>
</dbReference>